<gene>
    <name evidence="3" type="ORF">ROA7450_02121</name>
</gene>
<evidence type="ECO:0000313" key="3">
    <source>
        <dbReference type="EMBL" id="SLN43955.1"/>
    </source>
</evidence>
<reference evidence="3 4" key="1">
    <citation type="submission" date="2017-03" db="EMBL/GenBank/DDBJ databases">
        <authorList>
            <person name="Afonso C.L."/>
            <person name="Miller P.J."/>
            <person name="Scott M.A."/>
            <person name="Spackman E."/>
            <person name="Goraichik I."/>
            <person name="Dimitrov K.M."/>
            <person name="Suarez D.L."/>
            <person name="Swayne D.E."/>
        </authorList>
    </citation>
    <scope>NUCLEOTIDE SEQUENCE [LARGE SCALE GENOMIC DNA]</scope>
    <source>
        <strain evidence="3 4">CECT 7450</strain>
    </source>
</reference>
<accession>A0A1X6ZAT2</accession>
<keyword evidence="4" id="KW-1185">Reference proteome</keyword>
<dbReference type="PANTHER" id="PTHR34406">
    <property type="entry name" value="PROTEIN YCEI"/>
    <property type="match status" value="1"/>
</dbReference>
<organism evidence="3 4">
    <name type="scientific">Roseovarius albus</name>
    <dbReference type="NCBI Taxonomy" id="1247867"/>
    <lineage>
        <taxon>Bacteria</taxon>
        <taxon>Pseudomonadati</taxon>
        <taxon>Pseudomonadota</taxon>
        <taxon>Alphaproteobacteria</taxon>
        <taxon>Rhodobacterales</taxon>
        <taxon>Roseobacteraceae</taxon>
        <taxon>Roseovarius</taxon>
    </lineage>
</organism>
<evidence type="ECO:0000259" key="2">
    <source>
        <dbReference type="SMART" id="SM00867"/>
    </source>
</evidence>
<dbReference type="PANTHER" id="PTHR34406:SF1">
    <property type="entry name" value="PROTEIN YCEI"/>
    <property type="match status" value="1"/>
</dbReference>
<dbReference type="Gene3D" id="2.40.128.110">
    <property type="entry name" value="Lipid/polyisoprenoid-binding, YceI-like"/>
    <property type="match status" value="1"/>
</dbReference>
<dbReference type="InterPro" id="IPR036761">
    <property type="entry name" value="TTHA0802/YceI-like_sf"/>
</dbReference>
<dbReference type="EMBL" id="FWFX01000006">
    <property type="protein sequence ID" value="SLN43955.1"/>
    <property type="molecule type" value="Genomic_DNA"/>
</dbReference>
<dbReference type="Pfam" id="PF04264">
    <property type="entry name" value="YceI"/>
    <property type="match status" value="1"/>
</dbReference>
<dbReference type="AlphaFoldDB" id="A0A1X6ZAT2"/>
<name>A0A1X6ZAT2_9RHOB</name>
<dbReference type="Proteomes" id="UP000193061">
    <property type="component" value="Unassembled WGS sequence"/>
</dbReference>
<proteinExistence type="predicted"/>
<dbReference type="SUPFAM" id="SSF101874">
    <property type="entry name" value="YceI-like"/>
    <property type="match status" value="1"/>
</dbReference>
<dbReference type="RefSeq" id="WP_143534423.1">
    <property type="nucleotide sequence ID" value="NZ_FWFX01000006.1"/>
</dbReference>
<evidence type="ECO:0000313" key="4">
    <source>
        <dbReference type="Proteomes" id="UP000193061"/>
    </source>
</evidence>
<dbReference type="InterPro" id="IPR007372">
    <property type="entry name" value="Lipid/polyisoprenoid-bd_YceI"/>
</dbReference>
<evidence type="ECO:0000256" key="1">
    <source>
        <dbReference type="SAM" id="SignalP"/>
    </source>
</evidence>
<sequence>MNNLVYGTLTSFALALTFTTAKAEAVETYVIDQGHTEVFFGWSHAGVSRQHGEFTRLSGAMSLDPENPAQSSIEITIDATSLSSGFEPLDTELISRSWLDVETYPEIHFKSTSVELTGGDTALVSGELTLHGVTKTVTLDTKLTHRGAHPVGQWIDYYKGPWVAFHATTDIDHTLFGVGPYSTGRIFIEINTELKGQ</sequence>
<dbReference type="SMART" id="SM00867">
    <property type="entry name" value="YceI"/>
    <property type="match status" value="1"/>
</dbReference>
<feature type="signal peptide" evidence="1">
    <location>
        <begin position="1"/>
        <end position="23"/>
    </location>
</feature>
<protein>
    <recommendedName>
        <fullName evidence="2">Lipid/polyisoprenoid-binding YceI-like domain-containing protein</fullName>
    </recommendedName>
</protein>
<feature type="domain" description="Lipid/polyisoprenoid-binding YceI-like" evidence="2">
    <location>
        <begin position="28"/>
        <end position="195"/>
    </location>
</feature>
<dbReference type="OrthoDB" id="9811006at2"/>
<feature type="chain" id="PRO_5012688192" description="Lipid/polyisoprenoid-binding YceI-like domain-containing protein" evidence="1">
    <location>
        <begin position="24"/>
        <end position="197"/>
    </location>
</feature>
<keyword evidence="1" id="KW-0732">Signal</keyword>